<accession>A0A1D9DYZ6</accession>
<dbReference type="EMBL" id="CP015208">
    <property type="protein sequence ID" value="AOY56000.1"/>
    <property type="molecule type" value="Genomic_DNA"/>
</dbReference>
<organism evidence="2 3">
    <name type="scientific">Candidatus Rhodoluna planktonica</name>
    <dbReference type="NCBI Taxonomy" id="535712"/>
    <lineage>
        <taxon>Bacteria</taxon>
        <taxon>Bacillati</taxon>
        <taxon>Actinomycetota</taxon>
        <taxon>Actinomycetes</taxon>
        <taxon>Micrococcales</taxon>
        <taxon>Microbacteriaceae</taxon>
        <taxon>Luna cluster</taxon>
        <taxon>Luna-1 subcluster</taxon>
        <taxon>Rhodoluna</taxon>
    </lineage>
</organism>
<keyword evidence="1" id="KW-0472">Membrane</keyword>
<evidence type="ECO:0000313" key="3">
    <source>
        <dbReference type="Proteomes" id="UP000243784"/>
    </source>
</evidence>
<gene>
    <name evidence="2" type="ORF">A4Z71_03215</name>
</gene>
<sequence>MAKSKGTPGRVRQLLSVYKLTIKKDKASLAWALLALALGVGFGISLAAFFGGGNVFSNTLFIISGSITGILAALIVMSRRAEQVAYSQIEGQPGAVGAVLSSSLRKNYTSSEMPVAVNPKTHDAVYRTVGQAGIVLIGEAPASTRVKSLVEDEKKKIARIAPGVPVHTIFATGDGVELHRLTKEIYKLKKQLNRAEVAVVRKRLDAIGSSLPIPKGIDPKKFRAPRR</sequence>
<evidence type="ECO:0008006" key="4">
    <source>
        <dbReference type="Google" id="ProtNLM"/>
    </source>
</evidence>
<proteinExistence type="predicted"/>
<protein>
    <recommendedName>
        <fullName evidence="4">DUF4191 domain-containing protein</fullName>
    </recommendedName>
</protein>
<evidence type="ECO:0000313" key="2">
    <source>
        <dbReference type="EMBL" id="AOY56000.1"/>
    </source>
</evidence>
<dbReference type="OrthoDB" id="8479889at2"/>
<keyword evidence="1" id="KW-1133">Transmembrane helix</keyword>
<dbReference type="Pfam" id="PF13829">
    <property type="entry name" value="DUF4191"/>
    <property type="match status" value="1"/>
</dbReference>
<keyword evidence="3" id="KW-1185">Reference proteome</keyword>
<feature type="transmembrane region" description="Helical" evidence="1">
    <location>
        <begin position="29"/>
        <end position="50"/>
    </location>
</feature>
<dbReference type="Proteomes" id="UP000243784">
    <property type="component" value="Chromosome"/>
</dbReference>
<dbReference type="AlphaFoldDB" id="A0A1D9DYZ6"/>
<feature type="transmembrane region" description="Helical" evidence="1">
    <location>
        <begin position="56"/>
        <end position="77"/>
    </location>
</feature>
<evidence type="ECO:0000256" key="1">
    <source>
        <dbReference type="SAM" id="Phobius"/>
    </source>
</evidence>
<keyword evidence="1" id="KW-0812">Transmembrane</keyword>
<dbReference type="KEGG" id="rpla:A4Z71_03215"/>
<dbReference type="STRING" id="535712.A4Z71_03215"/>
<dbReference type="InterPro" id="IPR025445">
    <property type="entry name" value="DUF4191"/>
</dbReference>
<dbReference type="RefSeq" id="WP_070954509.1">
    <property type="nucleotide sequence ID" value="NZ_CP015208.1"/>
</dbReference>
<reference evidence="2 3" key="1">
    <citation type="journal article" date="2016" name="Biochim. Biophys. Acta">
        <title>Photochemical characterization of actinorhodopsin and its functional existence in the natural host.</title>
        <authorList>
            <person name="Nakamura S."/>
            <person name="Kikukawa T."/>
            <person name="Tamogami J."/>
            <person name="Kamiya M."/>
            <person name="Aizawa T."/>
            <person name="Hahn M.W."/>
            <person name="Ihara K."/>
            <person name="Kamo N."/>
            <person name="Demura M."/>
        </authorList>
    </citation>
    <scope>NUCLEOTIDE SEQUENCE [LARGE SCALE GENOMIC DNA]</scope>
    <source>
        <strain evidence="2 3">MWH-Dar1</strain>
    </source>
</reference>
<name>A0A1D9DYZ6_9MICO</name>